<comment type="caution">
    <text evidence="2">The sequence shown here is derived from an EMBL/GenBank/DDBJ whole genome shotgun (WGS) entry which is preliminary data.</text>
</comment>
<dbReference type="EMBL" id="MCFF01000042">
    <property type="protein sequence ID" value="ORZ07238.1"/>
    <property type="molecule type" value="Genomic_DNA"/>
</dbReference>
<feature type="compositionally biased region" description="Acidic residues" evidence="1">
    <location>
        <begin position="61"/>
        <end position="73"/>
    </location>
</feature>
<feature type="compositionally biased region" description="Polar residues" evidence="1">
    <location>
        <begin position="116"/>
        <end position="143"/>
    </location>
</feature>
<keyword evidence="3" id="KW-1185">Reference proteome</keyword>
<organism evidence="2 3">
    <name type="scientific">Lobosporangium transversale</name>
    <dbReference type="NCBI Taxonomy" id="64571"/>
    <lineage>
        <taxon>Eukaryota</taxon>
        <taxon>Fungi</taxon>
        <taxon>Fungi incertae sedis</taxon>
        <taxon>Mucoromycota</taxon>
        <taxon>Mortierellomycotina</taxon>
        <taxon>Mortierellomycetes</taxon>
        <taxon>Mortierellales</taxon>
        <taxon>Mortierellaceae</taxon>
        <taxon>Lobosporangium</taxon>
    </lineage>
</organism>
<evidence type="ECO:0000313" key="3">
    <source>
        <dbReference type="Proteomes" id="UP000193648"/>
    </source>
</evidence>
<reference evidence="2 3" key="1">
    <citation type="submission" date="2016-07" db="EMBL/GenBank/DDBJ databases">
        <title>Pervasive Adenine N6-methylation of Active Genes in Fungi.</title>
        <authorList>
            <consortium name="DOE Joint Genome Institute"/>
            <person name="Mondo S.J."/>
            <person name="Dannebaum R.O."/>
            <person name="Kuo R.C."/>
            <person name="Labutti K."/>
            <person name="Haridas S."/>
            <person name="Kuo A."/>
            <person name="Salamov A."/>
            <person name="Ahrendt S.R."/>
            <person name="Lipzen A."/>
            <person name="Sullivan W."/>
            <person name="Andreopoulos W.B."/>
            <person name="Clum A."/>
            <person name="Lindquist E."/>
            <person name="Daum C."/>
            <person name="Ramamoorthy G.K."/>
            <person name="Gryganskyi A."/>
            <person name="Culley D."/>
            <person name="Magnuson J.K."/>
            <person name="James T.Y."/>
            <person name="O'Malley M.A."/>
            <person name="Stajich J.E."/>
            <person name="Spatafora J.W."/>
            <person name="Visel A."/>
            <person name="Grigoriev I.V."/>
        </authorList>
    </citation>
    <scope>NUCLEOTIDE SEQUENCE [LARGE SCALE GENOMIC DNA]</scope>
    <source>
        <strain evidence="2 3">NRRL 3116</strain>
    </source>
</reference>
<name>A0A1Y2GF33_9FUNG</name>
<feature type="compositionally biased region" description="Polar residues" evidence="1">
    <location>
        <begin position="89"/>
        <end position="100"/>
    </location>
</feature>
<feature type="compositionally biased region" description="Low complexity" evidence="1">
    <location>
        <begin position="101"/>
        <end position="111"/>
    </location>
</feature>
<dbReference type="PANTHER" id="PTHR37848">
    <property type="entry name" value="EXPRESSED PROTEIN"/>
    <property type="match status" value="1"/>
</dbReference>
<feature type="compositionally biased region" description="Polar residues" evidence="1">
    <location>
        <begin position="26"/>
        <end position="41"/>
    </location>
</feature>
<evidence type="ECO:0000256" key="1">
    <source>
        <dbReference type="SAM" id="MobiDB-lite"/>
    </source>
</evidence>
<feature type="region of interest" description="Disordered" evidence="1">
    <location>
        <begin position="1"/>
        <end position="161"/>
    </location>
</feature>
<feature type="compositionally biased region" description="Basic and acidic residues" evidence="1">
    <location>
        <begin position="74"/>
        <end position="86"/>
    </location>
</feature>
<dbReference type="AlphaFoldDB" id="A0A1Y2GF33"/>
<dbReference type="InParanoid" id="A0A1Y2GF33"/>
<sequence length="475" mass="53692">MTSATTFLPQEPYPSPPSYDEAIGRSLQSHQALGNQSTNGLTPHDFGTFNGSSGYRRGGGDDDERDMEEERDYEESRPLKMGRIPDTRAQYTFIQPNDTINPSHTNSTNNRRSSHQHQGQSPNIQNRYPGHQHNSSMIQQQQPYAPPPTSPLFNIPTAPPAPGPAPILAPLAPNISVPSLSSKEPSKNIHQQQIQPENNVIECTVEPTSSSSSYFAPMAAPVPLAGVPEIAGNGLINPQDISIADFKQTKRGTESCDMVLEDPYQLYRYFVAHNDRPTMHVVIAGHHIEKHETFETDSDGHRKPVTRNVRVDDFKIDFDLTPYISPRGTLYTAPDPKTGKTLTIREALEQYAEDENPFKEMHMHKMVAWDFEELTRAITHAIRSVHYRYTIEVSYPCTNNVVIAKSSAPLAVFMRNGWTKAFCFLSLVGIIFYPARELYKKVKDKILKSEFEMTISTRDFYTQNYWSIVDQVQYR</sequence>
<dbReference type="GeneID" id="33564033"/>
<dbReference type="RefSeq" id="XP_021877901.1">
    <property type="nucleotide sequence ID" value="XM_022022189.1"/>
</dbReference>
<gene>
    <name evidence="2" type="ORF">BCR41DRAFT_340302</name>
</gene>
<protein>
    <submittedName>
        <fullName evidence="2">Uncharacterized protein</fullName>
    </submittedName>
</protein>
<proteinExistence type="predicted"/>
<dbReference type="Proteomes" id="UP000193648">
    <property type="component" value="Unassembled WGS sequence"/>
</dbReference>
<dbReference type="PANTHER" id="PTHR37848:SF1">
    <property type="entry name" value="SUN DOMAIN-CONTAINING PROTEIN"/>
    <property type="match status" value="1"/>
</dbReference>
<accession>A0A1Y2GF33</accession>
<dbReference type="OrthoDB" id="203796at2759"/>
<evidence type="ECO:0000313" key="2">
    <source>
        <dbReference type="EMBL" id="ORZ07238.1"/>
    </source>
</evidence>